<protein>
    <submittedName>
        <fullName evidence="5">AzoR protein</fullName>
    </submittedName>
</protein>
<dbReference type="Proteomes" id="UP000030787">
    <property type="component" value="Chromosome"/>
</dbReference>
<reference evidence="5 6" key="1">
    <citation type="journal article" date="2014" name="Appl. Environ. Microbiol.">
        <title>Comparative Genome Analysis of 'Candidatus Methanoplasma termitum' Indicates a New Mode of Energy Metabolism in the Seventh Order of Methanogens.</title>
        <authorList>
            <person name="Lang K."/>
            <person name="Schuldes J."/>
            <person name="Klingl A."/>
            <person name="Poehlein A."/>
            <person name="Daniel R."/>
            <person name="Brune A."/>
        </authorList>
    </citation>
    <scope>NUCLEOTIDE SEQUENCE [LARGE SCALE GENOMIC DNA]</scope>
    <source>
        <strain evidence="6">Mpt1</strain>
    </source>
</reference>
<dbReference type="SUPFAM" id="SSF52218">
    <property type="entry name" value="Flavoproteins"/>
    <property type="match status" value="1"/>
</dbReference>
<evidence type="ECO:0000256" key="3">
    <source>
        <dbReference type="SAM" id="MobiDB-lite"/>
    </source>
</evidence>
<dbReference type="InterPro" id="IPR029039">
    <property type="entry name" value="Flavoprotein-like_sf"/>
</dbReference>
<dbReference type="HOGENOM" id="CLU_058643_1_0_2"/>
<feature type="compositionally biased region" description="Polar residues" evidence="3">
    <location>
        <begin position="185"/>
        <end position="194"/>
    </location>
</feature>
<dbReference type="GO" id="GO:0005829">
    <property type="term" value="C:cytosol"/>
    <property type="evidence" value="ECO:0007669"/>
    <property type="project" value="TreeGrafter"/>
</dbReference>
<organism evidence="5 6">
    <name type="scientific">Candidatus Methanoplasma termitum</name>
    <dbReference type="NCBI Taxonomy" id="1577791"/>
    <lineage>
        <taxon>Archaea</taxon>
        <taxon>Methanobacteriati</taxon>
        <taxon>Thermoplasmatota</taxon>
        <taxon>Thermoplasmata</taxon>
        <taxon>Methanomassiliicoccales</taxon>
        <taxon>Methanomassiliicoccaceae</taxon>
        <taxon>Candidatus Methanoplasma</taxon>
    </lineage>
</organism>
<evidence type="ECO:0000256" key="1">
    <source>
        <dbReference type="ARBA" id="ARBA00006252"/>
    </source>
</evidence>
<dbReference type="InterPro" id="IPR051545">
    <property type="entry name" value="NAD(P)H_dehydrogenase_qn"/>
</dbReference>
<dbReference type="Gene3D" id="3.40.50.360">
    <property type="match status" value="1"/>
</dbReference>
<keyword evidence="6" id="KW-1185">Reference proteome</keyword>
<feature type="compositionally biased region" description="Basic and acidic residues" evidence="3">
    <location>
        <begin position="172"/>
        <end position="181"/>
    </location>
</feature>
<feature type="domain" description="Flavodoxin-like fold" evidence="4">
    <location>
        <begin position="1"/>
        <end position="180"/>
    </location>
</feature>
<evidence type="ECO:0000313" key="6">
    <source>
        <dbReference type="Proteomes" id="UP000030787"/>
    </source>
</evidence>
<dbReference type="AlphaFoldDB" id="A0A0A7LDX2"/>
<proteinExistence type="inferred from homology"/>
<dbReference type="STRING" id="1577791.Mpt1_c14170"/>
<dbReference type="EMBL" id="CP010070">
    <property type="protein sequence ID" value="AIZ57274.1"/>
    <property type="molecule type" value="Genomic_DNA"/>
</dbReference>
<accession>A0A0A7LDX2</accession>
<name>A0A0A7LDX2_9ARCH</name>
<keyword evidence="2" id="KW-0560">Oxidoreductase</keyword>
<dbReference type="GO" id="GO:0003955">
    <property type="term" value="F:NAD(P)H dehydrogenase (quinone) activity"/>
    <property type="evidence" value="ECO:0007669"/>
    <property type="project" value="TreeGrafter"/>
</dbReference>
<dbReference type="PANTHER" id="PTHR10204">
    <property type="entry name" value="NAD P H OXIDOREDUCTASE-RELATED"/>
    <property type="match status" value="1"/>
</dbReference>
<dbReference type="OrthoDB" id="9059at2157"/>
<evidence type="ECO:0000259" key="4">
    <source>
        <dbReference type="Pfam" id="PF02525"/>
    </source>
</evidence>
<sequence length="194" mass="22806">MKVYIIVAYPNKKGLNYAAFEKARQGFQNAGHEIRTTNLYEERFNPTLTFDDEHRRRDMQFDEETKAYRDNIIWADHLVFVFPIWWSGMPAILKGFIDRVFAKGFAYDYEGVRPVGHLKNKTAWIINTYDTSAIYAKLFQQDYGRVLKKQVLSMCGVKTLKHTSMPHTRNSSSEKRSKWLDEVESTAQHQLRTK</sequence>
<feature type="region of interest" description="Disordered" evidence="3">
    <location>
        <begin position="163"/>
        <end position="194"/>
    </location>
</feature>
<dbReference type="GeneID" id="24819074"/>
<dbReference type="RefSeq" id="WP_048113438.1">
    <property type="nucleotide sequence ID" value="NZ_CP010070.1"/>
</dbReference>
<dbReference type="KEGG" id="mear:Mpt1_c14170"/>
<evidence type="ECO:0000313" key="5">
    <source>
        <dbReference type="EMBL" id="AIZ57274.1"/>
    </source>
</evidence>
<evidence type="ECO:0000256" key="2">
    <source>
        <dbReference type="ARBA" id="ARBA00023002"/>
    </source>
</evidence>
<comment type="similarity">
    <text evidence="1">Belongs to the NAD(P)H dehydrogenase (quinone) family.</text>
</comment>
<gene>
    <name evidence="5" type="primary">azoR</name>
    <name evidence="5" type="ORF">Mpt1_c14170</name>
</gene>
<dbReference type="InterPro" id="IPR003680">
    <property type="entry name" value="Flavodoxin_fold"/>
</dbReference>
<dbReference type="PANTHER" id="PTHR10204:SF34">
    <property type="entry name" value="NAD(P)H DEHYDROGENASE [QUINONE] 1 ISOFORM 1"/>
    <property type="match status" value="1"/>
</dbReference>
<dbReference type="Pfam" id="PF02525">
    <property type="entry name" value="Flavodoxin_2"/>
    <property type="match status" value="1"/>
</dbReference>